<evidence type="ECO:0000313" key="2">
    <source>
        <dbReference type="EMBL" id="AYB31326.1"/>
    </source>
</evidence>
<proteinExistence type="predicted"/>
<evidence type="ECO:0000259" key="1">
    <source>
        <dbReference type="Pfam" id="PF00535"/>
    </source>
</evidence>
<reference evidence="3" key="1">
    <citation type="submission" date="2018-09" db="EMBL/GenBank/DDBJ databases">
        <title>Chryseolinea sp. KIS68-18 isolated from soil.</title>
        <authorList>
            <person name="Weon H.-Y."/>
            <person name="Kwon S.-W."/>
            <person name="Lee S.A."/>
        </authorList>
    </citation>
    <scope>NUCLEOTIDE SEQUENCE [LARGE SCALE GENOMIC DNA]</scope>
    <source>
        <strain evidence="3">KIS68-18</strain>
    </source>
</reference>
<dbReference type="RefSeq" id="WP_119754597.1">
    <property type="nucleotide sequence ID" value="NZ_CP032382.1"/>
</dbReference>
<accession>A0A385SLH5</accession>
<keyword evidence="2" id="KW-0808">Transferase</keyword>
<feature type="domain" description="Glycosyltransferase 2-like" evidence="1">
    <location>
        <begin position="8"/>
        <end position="171"/>
    </location>
</feature>
<organism evidence="2 3">
    <name type="scientific">Chryseolinea soli</name>
    <dbReference type="NCBI Taxonomy" id="2321403"/>
    <lineage>
        <taxon>Bacteria</taxon>
        <taxon>Pseudomonadati</taxon>
        <taxon>Bacteroidota</taxon>
        <taxon>Cytophagia</taxon>
        <taxon>Cytophagales</taxon>
        <taxon>Fulvivirgaceae</taxon>
        <taxon>Chryseolinea</taxon>
    </lineage>
</organism>
<dbReference type="OrthoDB" id="9810303at2"/>
<dbReference type="InterPro" id="IPR029044">
    <property type="entry name" value="Nucleotide-diphossugar_trans"/>
</dbReference>
<dbReference type="Gene3D" id="3.90.550.10">
    <property type="entry name" value="Spore Coat Polysaccharide Biosynthesis Protein SpsA, Chain A"/>
    <property type="match status" value="1"/>
</dbReference>
<dbReference type="Proteomes" id="UP000266183">
    <property type="component" value="Chromosome"/>
</dbReference>
<gene>
    <name evidence="2" type="ORF">D4L85_12385</name>
</gene>
<dbReference type="GO" id="GO:0016740">
    <property type="term" value="F:transferase activity"/>
    <property type="evidence" value="ECO:0007669"/>
    <property type="project" value="UniProtKB-KW"/>
</dbReference>
<dbReference type="AlphaFoldDB" id="A0A385SLH5"/>
<dbReference type="InterPro" id="IPR001173">
    <property type="entry name" value="Glyco_trans_2-like"/>
</dbReference>
<sequence length="300" mass="34024">MTIRPALSVIVPTYQGAQRIMNTLGSLEKQSFRDFEVIVVIDGSTDDTKTRVQQASFRFPLLVHEQPNKGRAGARNAGAALAQAHALIFLDDDLTFDDSLLKKYEALAEQGHPIAVGSAYAVPVKERDEFFHFAEYLNTKWESGLAKATREVLKKPYLNAQNCLIRRDVFELLGGFDDRLRDAEDFALAVAAFEKKIPILLDAEIRVGHHLQPDFKTYARRLVEYQNARQALAQLMPAANHYMTTQVQRSRAKTIFYKMVSAQAWIDLVDKGLFMILPRALRFRIYDLLLTAYSVTRVVT</sequence>
<dbReference type="InterPro" id="IPR050834">
    <property type="entry name" value="Glycosyltransf_2"/>
</dbReference>
<dbReference type="SUPFAM" id="SSF53448">
    <property type="entry name" value="Nucleotide-diphospho-sugar transferases"/>
    <property type="match status" value="1"/>
</dbReference>
<protein>
    <submittedName>
        <fullName evidence="2">Glycosyltransferase family 2 protein</fullName>
    </submittedName>
</protein>
<name>A0A385SLH5_9BACT</name>
<dbReference type="CDD" id="cd00761">
    <property type="entry name" value="Glyco_tranf_GTA_type"/>
    <property type="match status" value="1"/>
</dbReference>
<dbReference type="Pfam" id="PF00535">
    <property type="entry name" value="Glycos_transf_2"/>
    <property type="match status" value="1"/>
</dbReference>
<dbReference type="KEGG" id="chk:D4L85_12385"/>
<dbReference type="PANTHER" id="PTHR43685:SF3">
    <property type="entry name" value="SLR2126 PROTEIN"/>
    <property type="match status" value="1"/>
</dbReference>
<dbReference type="EMBL" id="CP032382">
    <property type="protein sequence ID" value="AYB31326.1"/>
    <property type="molecule type" value="Genomic_DNA"/>
</dbReference>
<dbReference type="PANTHER" id="PTHR43685">
    <property type="entry name" value="GLYCOSYLTRANSFERASE"/>
    <property type="match status" value="1"/>
</dbReference>
<keyword evidence="3" id="KW-1185">Reference proteome</keyword>
<evidence type="ECO:0000313" key="3">
    <source>
        <dbReference type="Proteomes" id="UP000266183"/>
    </source>
</evidence>